<feature type="transmembrane region" description="Helical" evidence="8">
    <location>
        <begin position="521"/>
        <end position="543"/>
    </location>
</feature>
<feature type="transmembrane region" description="Helical" evidence="8">
    <location>
        <begin position="491"/>
        <end position="509"/>
    </location>
</feature>
<evidence type="ECO:0000256" key="1">
    <source>
        <dbReference type="ARBA" id="ARBA00004651"/>
    </source>
</evidence>
<feature type="transmembrane region" description="Helical" evidence="8">
    <location>
        <begin position="322"/>
        <end position="343"/>
    </location>
</feature>
<reference evidence="10 11" key="1">
    <citation type="journal article" date="2016" name="Nat. Commun.">
        <title>Thousands of microbial genomes shed light on interconnected biogeochemical processes in an aquifer system.</title>
        <authorList>
            <person name="Anantharaman K."/>
            <person name="Brown C.T."/>
            <person name="Hug L.A."/>
            <person name="Sharon I."/>
            <person name="Castelle C.J."/>
            <person name="Probst A.J."/>
            <person name="Thomas B.C."/>
            <person name="Singh A."/>
            <person name="Wilkins M.J."/>
            <person name="Karaoz U."/>
            <person name="Brodie E.L."/>
            <person name="Williams K.H."/>
            <person name="Hubbard S.S."/>
            <person name="Banfield J.F."/>
        </authorList>
    </citation>
    <scope>NUCLEOTIDE SEQUENCE [LARGE SCALE GENOMIC DNA]</scope>
</reference>
<protein>
    <recommendedName>
        <fullName evidence="8">Probable lipid II flippase MurJ</fullName>
    </recommendedName>
</protein>
<feature type="transmembrane region" description="Helical" evidence="8">
    <location>
        <begin position="259"/>
        <end position="281"/>
    </location>
</feature>
<dbReference type="GO" id="GO:0071555">
    <property type="term" value="P:cell wall organization"/>
    <property type="evidence" value="ECO:0007669"/>
    <property type="project" value="UniProtKB-UniRule"/>
</dbReference>
<comment type="function">
    <text evidence="8 9">Involved in peptidoglycan biosynthesis. Transports lipid-linked peptidoglycan precursors from the inner to the outer leaflet of the cytoplasmic membrane.</text>
</comment>
<evidence type="ECO:0000256" key="2">
    <source>
        <dbReference type="ARBA" id="ARBA00022475"/>
    </source>
</evidence>
<dbReference type="HAMAP" id="MF_02078">
    <property type="entry name" value="MurJ_MviN"/>
    <property type="match status" value="1"/>
</dbReference>
<keyword evidence="5 8" id="KW-0573">Peptidoglycan synthesis</keyword>
<evidence type="ECO:0000256" key="9">
    <source>
        <dbReference type="PIRNR" id="PIRNR002869"/>
    </source>
</evidence>
<dbReference type="PANTHER" id="PTHR47019:SF1">
    <property type="entry name" value="LIPID II FLIPPASE MURJ"/>
    <property type="match status" value="1"/>
</dbReference>
<feature type="transmembrane region" description="Helical" evidence="8">
    <location>
        <begin position="12"/>
        <end position="33"/>
    </location>
</feature>
<keyword evidence="7 8" id="KW-0472">Membrane</keyword>
<keyword evidence="8 9" id="KW-0961">Cell wall biogenesis/degradation</keyword>
<dbReference type="InterPro" id="IPR004268">
    <property type="entry name" value="MurJ"/>
</dbReference>
<feature type="transmembrane region" description="Helical" evidence="8">
    <location>
        <begin position="182"/>
        <end position="215"/>
    </location>
</feature>
<evidence type="ECO:0000256" key="8">
    <source>
        <dbReference type="HAMAP-Rule" id="MF_02078"/>
    </source>
</evidence>
<feature type="transmembrane region" description="Helical" evidence="8">
    <location>
        <begin position="149"/>
        <end position="170"/>
    </location>
</feature>
<dbReference type="Pfam" id="PF03023">
    <property type="entry name" value="MurJ"/>
    <property type="match status" value="1"/>
</dbReference>
<gene>
    <name evidence="8" type="primary">murJ</name>
    <name evidence="10" type="ORF">A2626_02650</name>
</gene>
<dbReference type="GO" id="GO:0034204">
    <property type="term" value="P:lipid translocation"/>
    <property type="evidence" value="ECO:0007669"/>
    <property type="project" value="TreeGrafter"/>
</dbReference>
<comment type="similarity">
    <text evidence="8 9">Belongs to the MurJ/MviN family.</text>
</comment>
<sequence>MLNRILNSKTKTVAFAAFLLAASGLISRLFGLLRDRLLASRFGASQELDIYFSAFRIPDFVYGILIVGGISAAFLPVFSEYFGGGEQSGKNEEWPAMATKLANNVLNSFFVILILVCGILTIFAPLIIKFIIPGFSLENRDMTIQLTRIMFLSPIFFGLASILSGILQYFDKFLAYSLAPILYNLGIIFGIIFLVPIFGIYGLALGVIFGALLYLIIQIPAAWHSGFRYEAIFDFKDSGLKKILKLMAPRVLGTGAYQVNLTVITAIASTLSVGSIAIFNFSNNLQYVPVGLIGIPFAISSFSVLSRAWVAGRKDKFLKSFSSSFCQIIFFIVPISLLMYLLRAQIVRMVLGAGNFGWWETRLTAACLGVFCIGILASSLIPLLTRMFFSFQNTKTPVIISLISMGSNIFFAYLFTYLLGFQNIFRNFSAGLMKLQTSANGSAIIENIEVIGLPLALSASAIIQLVLLLIFLRLKMGSFGCKEMWQSARKILIASGIMFIFSYFARQGLAGFVDMQTFLGVFIQTALVCFVALISYFLCASIFKISEFKNLKSAVLKEFSATPYGPE</sequence>
<keyword evidence="2 8" id="KW-1003">Cell membrane</keyword>
<feature type="transmembrane region" description="Helical" evidence="8">
    <location>
        <begin position="397"/>
        <end position="419"/>
    </location>
</feature>
<comment type="subcellular location">
    <subcellularLocation>
        <location evidence="1 8">Cell membrane</location>
        <topology evidence="1 8">Multi-pass membrane protein</topology>
    </subcellularLocation>
</comment>
<dbReference type="EMBL" id="MHLZ01000025">
    <property type="protein sequence ID" value="OGZ19613.1"/>
    <property type="molecule type" value="Genomic_DNA"/>
</dbReference>
<evidence type="ECO:0000313" key="11">
    <source>
        <dbReference type="Proteomes" id="UP000177360"/>
    </source>
</evidence>
<keyword evidence="8 9" id="KW-0813">Transport</keyword>
<dbReference type="PANTHER" id="PTHR47019">
    <property type="entry name" value="LIPID II FLIPPASE MURJ"/>
    <property type="match status" value="1"/>
</dbReference>
<evidence type="ECO:0000256" key="4">
    <source>
        <dbReference type="ARBA" id="ARBA00022960"/>
    </source>
</evidence>
<organism evidence="10 11">
    <name type="scientific">Candidatus Nealsonbacteria bacterium RIFCSPHIGHO2_01_FULL_38_55</name>
    <dbReference type="NCBI Taxonomy" id="1801664"/>
    <lineage>
        <taxon>Bacteria</taxon>
        <taxon>Candidatus Nealsoniibacteriota</taxon>
    </lineage>
</organism>
<name>A0A1G2E1A9_9BACT</name>
<keyword evidence="4 8" id="KW-0133">Cell shape</keyword>
<dbReference type="PIRSF" id="PIRSF002869">
    <property type="entry name" value="MviN"/>
    <property type="match status" value="1"/>
</dbReference>
<evidence type="ECO:0000313" key="10">
    <source>
        <dbReference type="EMBL" id="OGZ19613.1"/>
    </source>
</evidence>
<dbReference type="GO" id="GO:0015648">
    <property type="term" value="F:lipid-linked peptidoglycan transporter activity"/>
    <property type="evidence" value="ECO:0007669"/>
    <property type="project" value="UniProtKB-UniRule"/>
</dbReference>
<dbReference type="GO" id="GO:0009252">
    <property type="term" value="P:peptidoglycan biosynthetic process"/>
    <property type="evidence" value="ECO:0007669"/>
    <property type="project" value="UniProtKB-UniRule"/>
</dbReference>
<keyword evidence="6 8" id="KW-1133">Transmembrane helix</keyword>
<feature type="transmembrane region" description="Helical" evidence="8">
    <location>
        <begin position="287"/>
        <end position="310"/>
    </location>
</feature>
<feature type="transmembrane region" description="Helical" evidence="8">
    <location>
        <begin position="363"/>
        <end position="385"/>
    </location>
</feature>
<dbReference type="Proteomes" id="UP000177360">
    <property type="component" value="Unassembled WGS sequence"/>
</dbReference>
<feature type="transmembrane region" description="Helical" evidence="8">
    <location>
        <begin position="451"/>
        <end position="471"/>
    </location>
</feature>
<dbReference type="GO" id="GO:0008360">
    <property type="term" value="P:regulation of cell shape"/>
    <property type="evidence" value="ECO:0007669"/>
    <property type="project" value="UniProtKB-UniRule"/>
</dbReference>
<dbReference type="CDD" id="cd13123">
    <property type="entry name" value="MATE_MurJ_like"/>
    <property type="match status" value="1"/>
</dbReference>
<evidence type="ECO:0000256" key="5">
    <source>
        <dbReference type="ARBA" id="ARBA00022984"/>
    </source>
</evidence>
<dbReference type="UniPathway" id="UPA00219"/>
<keyword evidence="3 8" id="KW-0812">Transmembrane</keyword>
<evidence type="ECO:0000256" key="3">
    <source>
        <dbReference type="ARBA" id="ARBA00022692"/>
    </source>
</evidence>
<dbReference type="AlphaFoldDB" id="A0A1G2E1A9"/>
<dbReference type="NCBIfam" id="TIGR01695">
    <property type="entry name" value="murJ_mviN"/>
    <property type="match status" value="1"/>
</dbReference>
<comment type="caution">
    <text evidence="10">The sequence shown here is derived from an EMBL/GenBank/DDBJ whole genome shotgun (WGS) entry which is preliminary data.</text>
</comment>
<comment type="pathway">
    <text evidence="8">Cell wall biogenesis; peptidoglycan biosynthesis.</text>
</comment>
<accession>A0A1G2E1A9</accession>
<dbReference type="InterPro" id="IPR051050">
    <property type="entry name" value="Lipid_II_flippase_MurJ/MviN"/>
</dbReference>
<evidence type="ECO:0000256" key="6">
    <source>
        <dbReference type="ARBA" id="ARBA00022989"/>
    </source>
</evidence>
<feature type="transmembrane region" description="Helical" evidence="8">
    <location>
        <begin position="60"/>
        <end position="78"/>
    </location>
</feature>
<dbReference type="GO" id="GO:0005886">
    <property type="term" value="C:plasma membrane"/>
    <property type="evidence" value="ECO:0007669"/>
    <property type="project" value="UniProtKB-SubCell"/>
</dbReference>
<dbReference type="PRINTS" id="PR01806">
    <property type="entry name" value="VIRFACTRMVIN"/>
</dbReference>
<feature type="transmembrane region" description="Helical" evidence="8">
    <location>
        <begin position="105"/>
        <end position="128"/>
    </location>
</feature>
<proteinExistence type="inferred from homology"/>
<evidence type="ECO:0000256" key="7">
    <source>
        <dbReference type="ARBA" id="ARBA00023136"/>
    </source>
</evidence>